<reference evidence="5" key="2">
    <citation type="submission" date="2020-12" db="EMBL/GenBank/DDBJ databases">
        <authorList>
            <person name="Kanost M."/>
        </authorList>
    </citation>
    <scope>NUCLEOTIDE SEQUENCE</scope>
</reference>
<organism evidence="5 6">
    <name type="scientific">Manduca sexta</name>
    <name type="common">Tobacco hawkmoth</name>
    <name type="synonym">Tobacco hornworm</name>
    <dbReference type="NCBI Taxonomy" id="7130"/>
    <lineage>
        <taxon>Eukaryota</taxon>
        <taxon>Metazoa</taxon>
        <taxon>Ecdysozoa</taxon>
        <taxon>Arthropoda</taxon>
        <taxon>Hexapoda</taxon>
        <taxon>Insecta</taxon>
        <taxon>Pterygota</taxon>
        <taxon>Neoptera</taxon>
        <taxon>Endopterygota</taxon>
        <taxon>Lepidoptera</taxon>
        <taxon>Glossata</taxon>
        <taxon>Ditrysia</taxon>
        <taxon>Bombycoidea</taxon>
        <taxon>Sphingidae</taxon>
        <taxon>Sphinginae</taxon>
        <taxon>Sphingini</taxon>
        <taxon>Manduca</taxon>
    </lineage>
</organism>
<feature type="domain" description="Peptidase S1" evidence="4">
    <location>
        <begin position="26"/>
        <end position="287"/>
    </location>
</feature>
<dbReference type="GO" id="GO:0004252">
    <property type="term" value="F:serine-type endopeptidase activity"/>
    <property type="evidence" value="ECO:0007669"/>
    <property type="project" value="InterPro"/>
</dbReference>
<keyword evidence="6" id="KW-1185">Reference proteome</keyword>
<comment type="similarity">
    <text evidence="2">Belongs to the peptidase S1 family. CLIP subfamily.</text>
</comment>
<dbReference type="PROSITE" id="PS50240">
    <property type="entry name" value="TRYPSIN_DOM"/>
    <property type="match status" value="1"/>
</dbReference>
<dbReference type="CDD" id="cd00190">
    <property type="entry name" value="Tryp_SPc"/>
    <property type="match status" value="1"/>
</dbReference>
<keyword evidence="1" id="KW-1015">Disulfide bond</keyword>
<dbReference type="SMART" id="SM00020">
    <property type="entry name" value="Tryp_SPc"/>
    <property type="match status" value="1"/>
</dbReference>
<dbReference type="EMBL" id="JH668670">
    <property type="protein sequence ID" value="KAG6460409.1"/>
    <property type="molecule type" value="Genomic_DNA"/>
</dbReference>
<proteinExistence type="inferred from homology"/>
<feature type="chain" id="PRO_5037641039" description="Peptidase S1 domain-containing protein" evidence="3">
    <location>
        <begin position="22"/>
        <end position="323"/>
    </location>
</feature>
<dbReference type="Proteomes" id="UP000791440">
    <property type="component" value="Unassembled WGS sequence"/>
</dbReference>
<protein>
    <recommendedName>
        <fullName evidence="4">Peptidase S1 domain-containing protein</fullName>
    </recommendedName>
</protein>
<evidence type="ECO:0000259" key="4">
    <source>
        <dbReference type="PROSITE" id="PS50240"/>
    </source>
</evidence>
<dbReference type="AlphaFoldDB" id="A0A921ZMI6"/>
<reference evidence="5" key="1">
    <citation type="journal article" date="2016" name="Insect Biochem. Mol. Biol.">
        <title>Multifaceted biological insights from a draft genome sequence of the tobacco hornworm moth, Manduca sexta.</title>
        <authorList>
            <person name="Kanost M.R."/>
            <person name="Arrese E.L."/>
            <person name="Cao X."/>
            <person name="Chen Y.R."/>
            <person name="Chellapilla S."/>
            <person name="Goldsmith M.R."/>
            <person name="Grosse-Wilde E."/>
            <person name="Heckel D.G."/>
            <person name="Herndon N."/>
            <person name="Jiang H."/>
            <person name="Papanicolaou A."/>
            <person name="Qu J."/>
            <person name="Soulages J.L."/>
            <person name="Vogel H."/>
            <person name="Walters J."/>
            <person name="Waterhouse R.M."/>
            <person name="Ahn S.J."/>
            <person name="Almeida F.C."/>
            <person name="An C."/>
            <person name="Aqrawi P."/>
            <person name="Bretschneider A."/>
            <person name="Bryant W.B."/>
            <person name="Bucks S."/>
            <person name="Chao H."/>
            <person name="Chevignon G."/>
            <person name="Christen J.M."/>
            <person name="Clarke D.F."/>
            <person name="Dittmer N.T."/>
            <person name="Ferguson L.C.F."/>
            <person name="Garavelou S."/>
            <person name="Gordon K.H.J."/>
            <person name="Gunaratna R.T."/>
            <person name="Han Y."/>
            <person name="Hauser F."/>
            <person name="He Y."/>
            <person name="Heidel-Fischer H."/>
            <person name="Hirsh A."/>
            <person name="Hu Y."/>
            <person name="Jiang H."/>
            <person name="Kalra D."/>
            <person name="Klinner C."/>
            <person name="Konig C."/>
            <person name="Kovar C."/>
            <person name="Kroll A.R."/>
            <person name="Kuwar S.S."/>
            <person name="Lee S.L."/>
            <person name="Lehman R."/>
            <person name="Li K."/>
            <person name="Li Z."/>
            <person name="Liang H."/>
            <person name="Lovelace S."/>
            <person name="Lu Z."/>
            <person name="Mansfield J.H."/>
            <person name="McCulloch K.J."/>
            <person name="Mathew T."/>
            <person name="Morton B."/>
            <person name="Muzny D.M."/>
            <person name="Neunemann D."/>
            <person name="Ongeri F."/>
            <person name="Pauchet Y."/>
            <person name="Pu L.L."/>
            <person name="Pyrousis I."/>
            <person name="Rao X.J."/>
            <person name="Redding A."/>
            <person name="Roesel C."/>
            <person name="Sanchez-Gracia A."/>
            <person name="Schaack S."/>
            <person name="Shukla A."/>
            <person name="Tetreau G."/>
            <person name="Wang Y."/>
            <person name="Xiong G.H."/>
            <person name="Traut W."/>
            <person name="Walsh T.K."/>
            <person name="Worley K.C."/>
            <person name="Wu D."/>
            <person name="Wu W."/>
            <person name="Wu Y.Q."/>
            <person name="Zhang X."/>
            <person name="Zou Z."/>
            <person name="Zucker H."/>
            <person name="Briscoe A.D."/>
            <person name="Burmester T."/>
            <person name="Clem R.J."/>
            <person name="Feyereisen R."/>
            <person name="Grimmelikhuijzen C.J.P."/>
            <person name="Hamodrakas S.J."/>
            <person name="Hansson B.S."/>
            <person name="Huguet E."/>
            <person name="Jermiin L.S."/>
            <person name="Lan Q."/>
            <person name="Lehman H.K."/>
            <person name="Lorenzen M."/>
            <person name="Merzendorfer H."/>
            <person name="Michalopoulos I."/>
            <person name="Morton D.B."/>
            <person name="Muthukrishnan S."/>
            <person name="Oakeshott J.G."/>
            <person name="Palmer W."/>
            <person name="Park Y."/>
            <person name="Passarelli A.L."/>
            <person name="Rozas J."/>
            <person name="Schwartz L.M."/>
            <person name="Smith W."/>
            <person name="Southgate A."/>
            <person name="Vilcinskas A."/>
            <person name="Vogt R."/>
            <person name="Wang P."/>
            <person name="Werren J."/>
            <person name="Yu X.Q."/>
            <person name="Zhou J.J."/>
            <person name="Brown S.J."/>
            <person name="Scherer S.E."/>
            <person name="Richards S."/>
            <person name="Blissard G.W."/>
        </authorList>
    </citation>
    <scope>NUCLEOTIDE SEQUENCE</scope>
</reference>
<feature type="signal peptide" evidence="3">
    <location>
        <begin position="1"/>
        <end position="21"/>
    </location>
</feature>
<comment type="caution">
    <text evidence="5">The sequence shown here is derived from an EMBL/GenBank/DDBJ whole genome shotgun (WGS) entry which is preliminary data.</text>
</comment>
<dbReference type="PANTHER" id="PTHR24256">
    <property type="entry name" value="TRYPTASE-RELATED"/>
    <property type="match status" value="1"/>
</dbReference>
<evidence type="ECO:0000313" key="6">
    <source>
        <dbReference type="Proteomes" id="UP000791440"/>
    </source>
</evidence>
<name>A0A921ZMI6_MANSE</name>
<dbReference type="InterPro" id="IPR051487">
    <property type="entry name" value="Ser/Thr_Proteases_Immune/Dev"/>
</dbReference>
<keyword evidence="3" id="KW-0732">Signal</keyword>
<gene>
    <name evidence="5" type="ORF">O3G_MSEX011979</name>
</gene>
<evidence type="ECO:0000256" key="1">
    <source>
        <dbReference type="ARBA" id="ARBA00023157"/>
    </source>
</evidence>
<dbReference type="InterPro" id="IPR001254">
    <property type="entry name" value="Trypsin_dom"/>
</dbReference>
<evidence type="ECO:0000313" key="5">
    <source>
        <dbReference type="EMBL" id="KAG6460409.1"/>
    </source>
</evidence>
<dbReference type="Pfam" id="PF00089">
    <property type="entry name" value="Trypsin"/>
    <property type="match status" value="1"/>
</dbReference>
<evidence type="ECO:0000256" key="3">
    <source>
        <dbReference type="SAM" id="SignalP"/>
    </source>
</evidence>
<sequence>MRLLFLFFFASIGIPAPFCDGGKGKISRGRRVHSISPPWHVGLYKVAKRHKQICGGSIVTTNAVLTGRDMPSPTDYAVAAGKLYRGWNNCRDTTAQKSQVKEIKVPPHYQGIVANFQDDIAVVFLVKPFNFSSTVAPAGLSFDPDFDKEQLKEGEWGKVVGWGLTDENSPPSEMLQEASLPYIPIEKCIDESPVSFRSSITGDKICAGYTNGTAVCRGDSGGGLVFFSAVKDHEDYHRITILRGIVSTSPTSNNECNIYTWATFTHLLKHEHFLKSVLPDLVEESIMPKILIKYGVDDSIQGEHYEKSLQAENCNCVCPTPNC</sequence>
<accession>A0A921ZMI6</accession>
<evidence type="ECO:0000256" key="2">
    <source>
        <dbReference type="ARBA" id="ARBA00024195"/>
    </source>
</evidence>
<dbReference type="GO" id="GO:0006508">
    <property type="term" value="P:proteolysis"/>
    <property type="evidence" value="ECO:0007669"/>
    <property type="project" value="InterPro"/>
</dbReference>